<sequence>MWQDKLFSKFGKRYDGYECSSTESDDSIEQEESDKNLQKILSLRVFNRNVFDPYIKSKQKLRLIGWCFVFGSGISLLALVYLSYHCYFASCNDCMQNIEHQSDQVSIYDQPAPFMTDARDNLQVNYEKRCDFVVCVYNYFYNPKTHFEKCYYALVLFHASTAYFIFWFVSSIAWLLFKHSNIHSE</sequence>
<protein>
    <submittedName>
        <fullName evidence="2">Uncharacterized protein</fullName>
    </submittedName>
</protein>
<keyword evidence="1" id="KW-0472">Membrane</keyword>
<reference evidence="2" key="1">
    <citation type="journal article" date="2023" name="Nat. Microbiol.">
        <title>Babesia duncani multi-omics identifies virulence factors and drug targets.</title>
        <authorList>
            <person name="Singh P."/>
            <person name="Lonardi S."/>
            <person name="Liang Q."/>
            <person name="Vydyam P."/>
            <person name="Khabirova E."/>
            <person name="Fang T."/>
            <person name="Gihaz S."/>
            <person name="Thekkiniath J."/>
            <person name="Munshi M."/>
            <person name="Abel S."/>
            <person name="Ciampossin L."/>
            <person name="Batugedara G."/>
            <person name="Gupta M."/>
            <person name="Lu X.M."/>
            <person name="Lenz T."/>
            <person name="Chakravarty S."/>
            <person name="Cornillot E."/>
            <person name="Hu Y."/>
            <person name="Ma W."/>
            <person name="Gonzalez L.M."/>
            <person name="Sanchez S."/>
            <person name="Estrada K."/>
            <person name="Sanchez-Flores A."/>
            <person name="Montero E."/>
            <person name="Harb O.S."/>
            <person name="Le Roch K.G."/>
            <person name="Mamoun C.B."/>
        </authorList>
    </citation>
    <scope>NUCLEOTIDE SEQUENCE</scope>
    <source>
        <strain evidence="2">WA1</strain>
    </source>
</reference>
<keyword evidence="3" id="KW-1185">Reference proteome</keyword>
<evidence type="ECO:0000256" key="1">
    <source>
        <dbReference type="SAM" id="Phobius"/>
    </source>
</evidence>
<keyword evidence="1" id="KW-0812">Transmembrane</keyword>
<dbReference type="AlphaFoldDB" id="A0AAD9PJW0"/>
<comment type="caution">
    <text evidence="2">The sequence shown here is derived from an EMBL/GenBank/DDBJ whole genome shotgun (WGS) entry which is preliminary data.</text>
</comment>
<accession>A0AAD9PJW0</accession>
<dbReference type="EMBL" id="JALLKP010000003">
    <property type="protein sequence ID" value="KAK2195812.1"/>
    <property type="molecule type" value="Genomic_DNA"/>
</dbReference>
<feature type="transmembrane region" description="Helical" evidence="1">
    <location>
        <begin position="151"/>
        <end position="177"/>
    </location>
</feature>
<dbReference type="GeneID" id="94336705"/>
<gene>
    <name evidence="2" type="ORF">BdWA1_002407</name>
</gene>
<dbReference type="RefSeq" id="XP_067802655.1">
    <property type="nucleotide sequence ID" value="XM_067947433.1"/>
</dbReference>
<dbReference type="KEGG" id="bdw:94336705"/>
<evidence type="ECO:0000313" key="3">
    <source>
        <dbReference type="Proteomes" id="UP001214638"/>
    </source>
</evidence>
<proteinExistence type="predicted"/>
<name>A0AAD9PJW0_9APIC</name>
<keyword evidence="1" id="KW-1133">Transmembrane helix</keyword>
<organism evidence="2 3">
    <name type="scientific">Babesia duncani</name>
    <dbReference type="NCBI Taxonomy" id="323732"/>
    <lineage>
        <taxon>Eukaryota</taxon>
        <taxon>Sar</taxon>
        <taxon>Alveolata</taxon>
        <taxon>Apicomplexa</taxon>
        <taxon>Aconoidasida</taxon>
        <taxon>Piroplasmida</taxon>
        <taxon>Babesiidae</taxon>
        <taxon>Babesia</taxon>
    </lineage>
</organism>
<dbReference type="Proteomes" id="UP001214638">
    <property type="component" value="Unassembled WGS sequence"/>
</dbReference>
<feature type="transmembrane region" description="Helical" evidence="1">
    <location>
        <begin position="63"/>
        <end position="84"/>
    </location>
</feature>
<evidence type="ECO:0000313" key="2">
    <source>
        <dbReference type="EMBL" id="KAK2195812.1"/>
    </source>
</evidence>